<name>A0A5C8P652_9HYPH</name>
<proteinExistence type="predicted"/>
<accession>A0A5C8P652</accession>
<organism evidence="1 2">
    <name type="scientific">Vineibacter terrae</name>
    <dbReference type="NCBI Taxonomy" id="2586908"/>
    <lineage>
        <taxon>Bacteria</taxon>
        <taxon>Pseudomonadati</taxon>
        <taxon>Pseudomonadota</taxon>
        <taxon>Alphaproteobacteria</taxon>
        <taxon>Hyphomicrobiales</taxon>
        <taxon>Vineibacter</taxon>
    </lineage>
</organism>
<dbReference type="EMBL" id="VDUZ01000101">
    <property type="protein sequence ID" value="TXL69152.1"/>
    <property type="molecule type" value="Genomic_DNA"/>
</dbReference>
<sequence length="148" mass="16168">MVLAAAALLPPAPAAAQPARPGQGAPPRDIAPADTLRKILLDALRPAIERDLGLPVQFVVKTLRQQDDWAFAIVVPQARDGSQIDYRRTRYAEAIREGMFDGGTVFALLQKRDQWTVRAFVIGPTDVAYAAWPDEYGAPYALFGLPAR</sequence>
<comment type="caution">
    <text evidence="1">The sequence shown here is derived from an EMBL/GenBank/DDBJ whole genome shotgun (WGS) entry which is preliminary data.</text>
</comment>
<evidence type="ECO:0000313" key="1">
    <source>
        <dbReference type="EMBL" id="TXL69152.1"/>
    </source>
</evidence>
<protein>
    <submittedName>
        <fullName evidence="1">Uncharacterized protein</fullName>
    </submittedName>
</protein>
<evidence type="ECO:0000313" key="2">
    <source>
        <dbReference type="Proteomes" id="UP000321638"/>
    </source>
</evidence>
<reference evidence="1 2" key="1">
    <citation type="submission" date="2019-06" db="EMBL/GenBank/DDBJ databases">
        <title>New taxonomy in bacterial strain CC-CFT640, isolated from vineyard.</title>
        <authorList>
            <person name="Lin S.-Y."/>
            <person name="Tsai C.-F."/>
            <person name="Young C.-C."/>
        </authorList>
    </citation>
    <scope>NUCLEOTIDE SEQUENCE [LARGE SCALE GENOMIC DNA]</scope>
    <source>
        <strain evidence="1 2">CC-CFT640</strain>
    </source>
</reference>
<keyword evidence="2" id="KW-1185">Reference proteome</keyword>
<gene>
    <name evidence="1" type="ORF">FHP25_40200</name>
</gene>
<dbReference type="Proteomes" id="UP000321638">
    <property type="component" value="Unassembled WGS sequence"/>
</dbReference>
<dbReference type="OrthoDB" id="5540942at2"/>
<dbReference type="AlphaFoldDB" id="A0A5C8P652"/>